<keyword evidence="2" id="KW-1185">Reference proteome</keyword>
<comment type="caution">
    <text evidence="1">The sequence shown here is derived from an EMBL/GenBank/DDBJ whole genome shotgun (WGS) entry which is preliminary data.</text>
</comment>
<organism evidence="1 2">
    <name type="scientific">Gymnopilus junonius</name>
    <name type="common">Spectacular rustgill mushroom</name>
    <name type="synonym">Gymnopilus spectabilis subsp. junonius</name>
    <dbReference type="NCBI Taxonomy" id="109634"/>
    <lineage>
        <taxon>Eukaryota</taxon>
        <taxon>Fungi</taxon>
        <taxon>Dikarya</taxon>
        <taxon>Basidiomycota</taxon>
        <taxon>Agaricomycotina</taxon>
        <taxon>Agaricomycetes</taxon>
        <taxon>Agaricomycetidae</taxon>
        <taxon>Agaricales</taxon>
        <taxon>Agaricineae</taxon>
        <taxon>Hymenogastraceae</taxon>
        <taxon>Gymnopilus</taxon>
    </lineage>
</organism>
<reference evidence="1" key="1">
    <citation type="submission" date="2020-11" db="EMBL/GenBank/DDBJ databases">
        <authorList>
            <consortium name="DOE Joint Genome Institute"/>
            <person name="Ahrendt S."/>
            <person name="Riley R."/>
            <person name="Andreopoulos W."/>
            <person name="LaButti K."/>
            <person name="Pangilinan J."/>
            <person name="Ruiz-duenas F.J."/>
            <person name="Barrasa J.M."/>
            <person name="Sanchez-Garcia M."/>
            <person name="Camarero S."/>
            <person name="Miyauchi S."/>
            <person name="Serrano A."/>
            <person name="Linde D."/>
            <person name="Babiker R."/>
            <person name="Drula E."/>
            <person name="Ayuso-Fernandez I."/>
            <person name="Pacheco R."/>
            <person name="Padilla G."/>
            <person name="Ferreira P."/>
            <person name="Barriuso J."/>
            <person name="Kellner H."/>
            <person name="Castanera R."/>
            <person name="Alfaro M."/>
            <person name="Ramirez L."/>
            <person name="Pisabarro A.G."/>
            <person name="Kuo A."/>
            <person name="Tritt A."/>
            <person name="Lipzen A."/>
            <person name="He G."/>
            <person name="Yan M."/>
            <person name="Ng V."/>
            <person name="Cullen D."/>
            <person name="Martin F."/>
            <person name="Rosso M.-N."/>
            <person name="Henrissat B."/>
            <person name="Hibbett D."/>
            <person name="Martinez A.T."/>
            <person name="Grigoriev I.V."/>
        </authorList>
    </citation>
    <scope>NUCLEOTIDE SEQUENCE</scope>
    <source>
        <strain evidence="1">AH 44721</strain>
    </source>
</reference>
<gene>
    <name evidence="1" type="ORF">CPB84DRAFT_1753263</name>
</gene>
<dbReference type="EMBL" id="JADNYJ010000237">
    <property type="protein sequence ID" value="KAF8873420.1"/>
    <property type="molecule type" value="Genomic_DNA"/>
</dbReference>
<name>A0A9P5TGH7_GYMJU</name>
<evidence type="ECO:0000313" key="1">
    <source>
        <dbReference type="EMBL" id="KAF8873420.1"/>
    </source>
</evidence>
<evidence type="ECO:0000313" key="2">
    <source>
        <dbReference type="Proteomes" id="UP000724874"/>
    </source>
</evidence>
<dbReference type="Proteomes" id="UP000724874">
    <property type="component" value="Unassembled WGS sequence"/>
</dbReference>
<sequence>MIEHVIDEQAVKEKAFEYMMSDCQPRDSTWEQQNHKLDKFGGRREKVLEGGYVQAQHMHMCQCGFIKRKTCIFEGCTPKNQRLCLNVKVIHLNQSHESNAQNQSLQVWKWNRKVLCMENWHTKLDGLDMPCSESQEIYNAGIDAGRNKGHNLVPNASTSVKHEIPSNKVWVHQEVVEYQTSHLQWAFGI</sequence>
<accession>A0A9P5TGH7</accession>
<dbReference type="AlphaFoldDB" id="A0A9P5TGH7"/>
<protein>
    <submittedName>
        <fullName evidence="1">Uncharacterized protein</fullName>
    </submittedName>
</protein>
<proteinExistence type="predicted"/>